<evidence type="ECO:0000313" key="2">
    <source>
        <dbReference type="Proteomes" id="UP000290365"/>
    </source>
</evidence>
<evidence type="ECO:0000313" key="1">
    <source>
        <dbReference type="EMBL" id="QBD80968.1"/>
    </source>
</evidence>
<dbReference type="RefSeq" id="WP_129892030.1">
    <property type="nucleotide sequence ID" value="NZ_CP035758.1"/>
</dbReference>
<gene>
    <name evidence="1" type="ORF">EPA93_35375</name>
</gene>
<dbReference type="AlphaFoldDB" id="A0A4P6JYR8"/>
<dbReference type="Proteomes" id="UP000290365">
    <property type="component" value="Chromosome"/>
</dbReference>
<organism evidence="1 2">
    <name type="scientific">Ktedonosporobacter rubrisoli</name>
    <dbReference type="NCBI Taxonomy" id="2509675"/>
    <lineage>
        <taxon>Bacteria</taxon>
        <taxon>Bacillati</taxon>
        <taxon>Chloroflexota</taxon>
        <taxon>Ktedonobacteria</taxon>
        <taxon>Ktedonobacterales</taxon>
        <taxon>Ktedonosporobacteraceae</taxon>
        <taxon>Ktedonosporobacter</taxon>
    </lineage>
</organism>
<dbReference type="KEGG" id="kbs:EPA93_35375"/>
<name>A0A4P6JYR8_KTERU</name>
<dbReference type="EMBL" id="CP035758">
    <property type="protein sequence ID" value="QBD80968.1"/>
    <property type="molecule type" value="Genomic_DNA"/>
</dbReference>
<protein>
    <submittedName>
        <fullName evidence="1">Uncharacterized protein</fullName>
    </submittedName>
</protein>
<accession>A0A4P6JYR8</accession>
<keyword evidence="2" id="KW-1185">Reference proteome</keyword>
<reference evidence="1 2" key="1">
    <citation type="submission" date="2019-01" db="EMBL/GenBank/DDBJ databases">
        <title>Ktedonosporobacter rubrisoli SCAWS-G2.</title>
        <authorList>
            <person name="Huang Y."/>
            <person name="Yan B."/>
        </authorList>
    </citation>
    <scope>NUCLEOTIDE SEQUENCE [LARGE SCALE GENOMIC DNA]</scope>
    <source>
        <strain evidence="1 2">SCAWS-G2</strain>
    </source>
</reference>
<sequence length="129" mass="14907">MHRQFKDKQRAAAPGQQKHTETIYLVVDRQAVHPQALARLQDPEQAGITYETWGETHWRVQIEGFGRILSSEEAQHFLQELQDAHSFGLLKSFIMPHVLLLQGPAGHLLYGEDLLWRQRSFLTVAPEQR</sequence>
<proteinExistence type="predicted"/>